<dbReference type="SUPFAM" id="SSF52540">
    <property type="entry name" value="P-loop containing nucleoside triphosphate hydrolases"/>
    <property type="match status" value="1"/>
</dbReference>
<feature type="region of interest" description="Disordered" evidence="7">
    <location>
        <begin position="594"/>
        <end position="613"/>
    </location>
</feature>
<dbReference type="InterPro" id="IPR036961">
    <property type="entry name" value="Kinesin_motor_dom_sf"/>
</dbReference>
<dbReference type="FunFam" id="1.10.10.820:FF:000001">
    <property type="entry name" value="Myosin heavy chain"/>
    <property type="match status" value="1"/>
</dbReference>
<evidence type="ECO:0000256" key="5">
    <source>
        <dbReference type="ARBA" id="ARBA00023203"/>
    </source>
</evidence>
<evidence type="ECO:0000259" key="8">
    <source>
        <dbReference type="PROSITE" id="PS51456"/>
    </source>
</evidence>
<dbReference type="GO" id="GO:0016459">
    <property type="term" value="C:myosin complex"/>
    <property type="evidence" value="ECO:0007669"/>
    <property type="project" value="UniProtKB-KW"/>
</dbReference>
<evidence type="ECO:0000256" key="2">
    <source>
        <dbReference type="ARBA" id="ARBA00022840"/>
    </source>
</evidence>
<evidence type="ECO:0000256" key="7">
    <source>
        <dbReference type="SAM" id="MobiDB-lite"/>
    </source>
</evidence>
<keyword evidence="1 6" id="KW-0547">Nucleotide-binding</keyword>
<name>A0A7S0N657_9CRYP</name>
<dbReference type="CDD" id="cd00124">
    <property type="entry name" value="MYSc"/>
    <property type="match status" value="1"/>
</dbReference>
<evidence type="ECO:0000256" key="3">
    <source>
        <dbReference type="ARBA" id="ARBA00023123"/>
    </source>
</evidence>
<dbReference type="GO" id="GO:0051015">
    <property type="term" value="F:actin filament binding"/>
    <property type="evidence" value="ECO:0007669"/>
    <property type="project" value="TreeGrafter"/>
</dbReference>
<dbReference type="Gene3D" id="1.20.58.530">
    <property type="match status" value="1"/>
</dbReference>
<keyword evidence="5 6" id="KW-0009">Actin-binding</keyword>
<keyword evidence="4 6" id="KW-0505">Motor protein</keyword>
<sequence>MAGESNRGWVSFKDKEWLECDVNDSNETHLTLRVKNSDGKEETKTVARKSCQFGYRNPAAVEGSSDFLTLPYLDEPNILHSLRVRYWQGHVYSYTGPILIAVNPWKRIDMYNAKVLEIHKAGDSKEPHIFGVASKALRDLTNSKRNQCVLISGESGSGKTESTKYVLQILTSSGPGEQKSGSMSIEKQVMMTNPVLEAFGNAKTVRNDNSSRFGKWISVHYDKKVVICGAEIKTYLLEKARVVQQSENERNYHIFYQLCGASASHKTLQDLKLAHASQFNYTKICLEARNTDDVKEFDETKEALRFIGFDADSQTSIFAILSAILHLGNMDIIDDKDGNAMIQNDKHMQAVYGLLQLDETSMRKGICTRLIVAGGESMVKEENAVKAKQCRDALAKALYSRLFDNVVKFVNSALRIKGTNTGSTMQASVLDIFGFEVFKVNRFEQFCINYANEKLQLHFNHYNFMLERQLYIREGIELVESDFVDNSASVELIEHKTWGLQSSLDDVCITPKGDDTMFLERLLQSKDLKTHKHFQAPKQRNGTFIVHHYADSVTYTVEEFCEKNKDLLVSDVVSMMQGSKMKFVSRLFEESAPAESESKAGKPGRRGGGGGAKSLSANFRADLGSLMEAINAADPHFVRALNPNAQVHLHISFLYLLLKIGPIPCRFSIFRRFCLGTEPSRKSAQGRAIRGFQGH</sequence>
<dbReference type="Pfam" id="PF00063">
    <property type="entry name" value="Myosin_head"/>
    <property type="match status" value="1"/>
</dbReference>
<comment type="caution">
    <text evidence="6">Lacks conserved residue(s) required for the propagation of feature annotation.</text>
</comment>
<dbReference type="InterPro" id="IPR001609">
    <property type="entry name" value="Myosin_head_motor_dom-like"/>
</dbReference>
<evidence type="ECO:0000256" key="6">
    <source>
        <dbReference type="PROSITE-ProRule" id="PRU00782"/>
    </source>
</evidence>
<dbReference type="AlphaFoldDB" id="A0A7S0N657"/>
<dbReference type="GO" id="GO:0005737">
    <property type="term" value="C:cytoplasm"/>
    <property type="evidence" value="ECO:0007669"/>
    <property type="project" value="TreeGrafter"/>
</dbReference>
<feature type="binding site" evidence="6">
    <location>
        <begin position="153"/>
        <end position="160"/>
    </location>
    <ligand>
        <name>ATP</name>
        <dbReference type="ChEBI" id="CHEBI:30616"/>
    </ligand>
</feature>
<protein>
    <recommendedName>
        <fullName evidence="8">Myosin motor domain-containing protein</fullName>
    </recommendedName>
</protein>
<proteinExistence type="inferred from homology"/>
<dbReference type="EMBL" id="HBEZ01055713">
    <property type="protein sequence ID" value="CAD8658167.1"/>
    <property type="molecule type" value="Transcribed_RNA"/>
</dbReference>
<dbReference type="SMART" id="SM00242">
    <property type="entry name" value="MYSc"/>
    <property type="match status" value="1"/>
</dbReference>
<dbReference type="Gene3D" id="1.20.120.720">
    <property type="entry name" value="Myosin VI head, motor domain, U50 subdomain"/>
    <property type="match status" value="1"/>
</dbReference>
<dbReference type="Gene3D" id="1.10.10.820">
    <property type="match status" value="1"/>
</dbReference>
<dbReference type="PRINTS" id="PR00193">
    <property type="entry name" value="MYOSINHEAVY"/>
</dbReference>
<accession>A0A7S0N657</accession>
<dbReference type="PANTHER" id="PTHR13140:SF706">
    <property type="entry name" value="DILUTE CLASS UNCONVENTIONAL MYOSIN, ISOFORM C"/>
    <property type="match status" value="1"/>
</dbReference>
<dbReference type="Gene3D" id="3.40.850.10">
    <property type="entry name" value="Kinesin motor domain"/>
    <property type="match status" value="1"/>
</dbReference>
<dbReference type="InterPro" id="IPR027417">
    <property type="entry name" value="P-loop_NTPase"/>
</dbReference>
<evidence type="ECO:0000313" key="9">
    <source>
        <dbReference type="EMBL" id="CAD8658167.1"/>
    </source>
</evidence>
<evidence type="ECO:0000256" key="4">
    <source>
        <dbReference type="ARBA" id="ARBA00023175"/>
    </source>
</evidence>
<feature type="domain" description="Myosin motor" evidence="8">
    <location>
        <begin position="62"/>
        <end position="695"/>
    </location>
</feature>
<evidence type="ECO:0000256" key="1">
    <source>
        <dbReference type="ARBA" id="ARBA00022741"/>
    </source>
</evidence>
<dbReference type="GO" id="GO:0007015">
    <property type="term" value="P:actin filament organization"/>
    <property type="evidence" value="ECO:0007669"/>
    <property type="project" value="TreeGrafter"/>
</dbReference>
<gene>
    <name evidence="9" type="ORF">CCUR1050_LOCUS30604</name>
</gene>
<dbReference type="GO" id="GO:0005524">
    <property type="term" value="F:ATP binding"/>
    <property type="evidence" value="ECO:0007669"/>
    <property type="project" value="UniProtKB-UniRule"/>
</dbReference>
<dbReference type="PANTHER" id="PTHR13140">
    <property type="entry name" value="MYOSIN"/>
    <property type="match status" value="1"/>
</dbReference>
<keyword evidence="3 6" id="KW-0518">Myosin</keyword>
<dbReference type="GO" id="GO:0000146">
    <property type="term" value="F:microfilament motor activity"/>
    <property type="evidence" value="ECO:0007669"/>
    <property type="project" value="TreeGrafter"/>
</dbReference>
<dbReference type="GO" id="GO:0016020">
    <property type="term" value="C:membrane"/>
    <property type="evidence" value="ECO:0007669"/>
    <property type="project" value="TreeGrafter"/>
</dbReference>
<organism evidence="9">
    <name type="scientific">Cryptomonas curvata</name>
    <dbReference type="NCBI Taxonomy" id="233186"/>
    <lineage>
        <taxon>Eukaryota</taxon>
        <taxon>Cryptophyceae</taxon>
        <taxon>Cryptomonadales</taxon>
        <taxon>Cryptomonadaceae</taxon>
        <taxon>Cryptomonas</taxon>
    </lineage>
</organism>
<comment type="similarity">
    <text evidence="6">Belongs to the TRAFAC class myosin-kinesin ATPase superfamily. Myosin family.</text>
</comment>
<dbReference type="PROSITE" id="PS51456">
    <property type="entry name" value="MYOSIN_MOTOR"/>
    <property type="match status" value="1"/>
</dbReference>
<reference evidence="9" key="1">
    <citation type="submission" date="2021-01" db="EMBL/GenBank/DDBJ databases">
        <authorList>
            <person name="Corre E."/>
            <person name="Pelletier E."/>
            <person name="Niang G."/>
            <person name="Scheremetjew M."/>
            <person name="Finn R."/>
            <person name="Kale V."/>
            <person name="Holt S."/>
            <person name="Cochrane G."/>
            <person name="Meng A."/>
            <person name="Brown T."/>
            <person name="Cohen L."/>
        </authorList>
    </citation>
    <scope>NUCLEOTIDE SEQUENCE</scope>
    <source>
        <strain evidence="9">CCAP979/52</strain>
    </source>
</reference>
<keyword evidence="2 6" id="KW-0067">ATP-binding</keyword>